<dbReference type="PANTHER" id="PTHR43133:SF45">
    <property type="entry name" value="RNA POLYMERASE ECF-TYPE SIGMA FACTOR"/>
    <property type="match status" value="1"/>
</dbReference>
<dbReference type="SUPFAM" id="SSF88659">
    <property type="entry name" value="Sigma3 and sigma4 domains of RNA polymerase sigma factors"/>
    <property type="match status" value="1"/>
</dbReference>
<dbReference type="SUPFAM" id="SSF88946">
    <property type="entry name" value="Sigma2 domain of RNA polymerase sigma factors"/>
    <property type="match status" value="1"/>
</dbReference>
<dbReference type="InterPro" id="IPR039425">
    <property type="entry name" value="RNA_pol_sigma-70-like"/>
</dbReference>
<comment type="similarity">
    <text evidence="1">Belongs to the sigma-70 factor family. ECF subfamily.</text>
</comment>
<sequence length="161" mass="18961">MPANQEFTEAIKENEGIIYKVTFMYTDNLEDRKDLYQEIVYQLWKSFDTFKGNSKLSTWIYRVALNTSVTYLDKRKKRGQQVPINSELLNRLETSEKASDEKLKLLYEHIKRLNDIEKAIILLYLEGKNYEEIAGITGFSKTNVGTRLNRIKEKLRQQVKA</sequence>
<reference evidence="7" key="1">
    <citation type="journal article" date="2019" name="Int. J. Syst. Evol. Microbiol.">
        <title>The Global Catalogue of Microorganisms (GCM) 10K type strain sequencing project: providing services to taxonomists for standard genome sequencing and annotation.</title>
        <authorList>
            <consortium name="The Broad Institute Genomics Platform"/>
            <consortium name="The Broad Institute Genome Sequencing Center for Infectious Disease"/>
            <person name="Wu L."/>
            <person name="Ma J."/>
        </authorList>
    </citation>
    <scope>NUCLEOTIDE SEQUENCE [LARGE SCALE GENOMIC DNA]</scope>
    <source>
        <strain evidence="7">CCUG 64793</strain>
    </source>
</reference>
<dbReference type="InterPro" id="IPR000792">
    <property type="entry name" value="Tscrpt_reg_LuxR_C"/>
</dbReference>
<evidence type="ECO:0000259" key="5">
    <source>
        <dbReference type="PROSITE" id="PS00622"/>
    </source>
</evidence>
<organism evidence="6 7">
    <name type="scientific">Salegentibacter chungangensis</name>
    <dbReference type="NCBI Taxonomy" id="1335724"/>
    <lineage>
        <taxon>Bacteria</taxon>
        <taxon>Pseudomonadati</taxon>
        <taxon>Bacteroidota</taxon>
        <taxon>Flavobacteriia</taxon>
        <taxon>Flavobacteriales</taxon>
        <taxon>Flavobacteriaceae</taxon>
        <taxon>Salegentibacter</taxon>
    </lineage>
</organism>
<evidence type="ECO:0000313" key="7">
    <source>
        <dbReference type="Proteomes" id="UP001597131"/>
    </source>
</evidence>
<dbReference type="NCBIfam" id="TIGR02937">
    <property type="entry name" value="sigma70-ECF"/>
    <property type="match status" value="1"/>
</dbReference>
<dbReference type="InterPro" id="IPR013324">
    <property type="entry name" value="RNA_pol_sigma_r3/r4-like"/>
</dbReference>
<dbReference type="EMBL" id="JBHTLI010000001">
    <property type="protein sequence ID" value="MFD1095917.1"/>
    <property type="molecule type" value="Genomic_DNA"/>
</dbReference>
<evidence type="ECO:0000256" key="4">
    <source>
        <dbReference type="ARBA" id="ARBA00023163"/>
    </source>
</evidence>
<dbReference type="InterPro" id="IPR013249">
    <property type="entry name" value="RNA_pol_sigma70_r4_t2"/>
</dbReference>
<dbReference type="PANTHER" id="PTHR43133">
    <property type="entry name" value="RNA POLYMERASE ECF-TYPE SIGMA FACTO"/>
    <property type="match status" value="1"/>
</dbReference>
<keyword evidence="7" id="KW-1185">Reference proteome</keyword>
<name>A0ABW3NT23_9FLAO</name>
<dbReference type="InterPro" id="IPR036388">
    <property type="entry name" value="WH-like_DNA-bd_sf"/>
</dbReference>
<keyword evidence="2" id="KW-0805">Transcription regulation</keyword>
<dbReference type="Gene3D" id="1.10.10.10">
    <property type="entry name" value="Winged helix-like DNA-binding domain superfamily/Winged helix DNA-binding domain"/>
    <property type="match status" value="1"/>
</dbReference>
<dbReference type="RefSeq" id="WP_380745036.1">
    <property type="nucleotide sequence ID" value="NZ_JBHTLI010000001.1"/>
</dbReference>
<protein>
    <submittedName>
        <fullName evidence="6">RNA polymerase sigma factor</fullName>
    </submittedName>
</protein>
<gene>
    <name evidence="6" type="ORF">ACFQ3Q_09165</name>
</gene>
<dbReference type="CDD" id="cd06171">
    <property type="entry name" value="Sigma70_r4"/>
    <property type="match status" value="1"/>
</dbReference>
<keyword evidence="3" id="KW-0731">Sigma factor</keyword>
<proteinExistence type="inferred from homology"/>
<evidence type="ECO:0000313" key="6">
    <source>
        <dbReference type="EMBL" id="MFD1095917.1"/>
    </source>
</evidence>
<dbReference type="Proteomes" id="UP001597131">
    <property type="component" value="Unassembled WGS sequence"/>
</dbReference>
<dbReference type="PROSITE" id="PS00622">
    <property type="entry name" value="HTH_LUXR_1"/>
    <property type="match status" value="1"/>
</dbReference>
<keyword evidence="4" id="KW-0804">Transcription</keyword>
<comment type="caution">
    <text evidence="6">The sequence shown here is derived from an EMBL/GenBank/DDBJ whole genome shotgun (WGS) entry which is preliminary data.</text>
</comment>
<dbReference type="Gene3D" id="1.10.1740.10">
    <property type="match status" value="1"/>
</dbReference>
<dbReference type="InterPro" id="IPR013325">
    <property type="entry name" value="RNA_pol_sigma_r2"/>
</dbReference>
<feature type="domain" description="HTH luxR-type" evidence="5">
    <location>
        <begin position="127"/>
        <end position="154"/>
    </location>
</feature>
<dbReference type="InterPro" id="IPR014284">
    <property type="entry name" value="RNA_pol_sigma-70_dom"/>
</dbReference>
<evidence type="ECO:0000256" key="2">
    <source>
        <dbReference type="ARBA" id="ARBA00023015"/>
    </source>
</evidence>
<dbReference type="Pfam" id="PF04542">
    <property type="entry name" value="Sigma70_r2"/>
    <property type="match status" value="1"/>
</dbReference>
<evidence type="ECO:0000256" key="3">
    <source>
        <dbReference type="ARBA" id="ARBA00023082"/>
    </source>
</evidence>
<dbReference type="InterPro" id="IPR007627">
    <property type="entry name" value="RNA_pol_sigma70_r2"/>
</dbReference>
<dbReference type="Pfam" id="PF08281">
    <property type="entry name" value="Sigma70_r4_2"/>
    <property type="match status" value="1"/>
</dbReference>
<evidence type="ECO:0000256" key="1">
    <source>
        <dbReference type="ARBA" id="ARBA00010641"/>
    </source>
</evidence>
<accession>A0ABW3NT23</accession>